<protein>
    <submittedName>
        <fullName evidence="2">GIY-YIG nuclease family protein</fullName>
    </submittedName>
</protein>
<dbReference type="EMBL" id="JAKEVZ010000006">
    <property type="protein sequence ID" value="MCF1751363.1"/>
    <property type="molecule type" value="Genomic_DNA"/>
</dbReference>
<gene>
    <name evidence="2" type="ORF">L0U89_09805</name>
</gene>
<evidence type="ECO:0000313" key="2">
    <source>
        <dbReference type="EMBL" id="MCF1751363.1"/>
    </source>
</evidence>
<dbReference type="Pfam" id="PF01541">
    <property type="entry name" value="GIY-YIG"/>
    <property type="match status" value="1"/>
</dbReference>
<dbReference type="Proteomes" id="UP001201449">
    <property type="component" value="Unassembled WGS sequence"/>
</dbReference>
<name>A0ABS9BTF8_9BACT</name>
<comment type="caution">
    <text evidence="2">The sequence shown here is derived from an EMBL/GenBank/DDBJ whole genome shotgun (WGS) entry which is preliminary data.</text>
</comment>
<dbReference type="CDD" id="cd10449">
    <property type="entry name" value="GIY-YIG_SLX1_like"/>
    <property type="match status" value="1"/>
</dbReference>
<organism evidence="2 3">
    <name type="scientific">Mariniradius sediminis</name>
    <dbReference type="NCBI Taxonomy" id="2909237"/>
    <lineage>
        <taxon>Bacteria</taxon>
        <taxon>Pseudomonadati</taxon>
        <taxon>Bacteroidota</taxon>
        <taxon>Cytophagia</taxon>
        <taxon>Cytophagales</taxon>
        <taxon>Cyclobacteriaceae</taxon>
        <taxon>Mariniradius</taxon>
    </lineage>
</organism>
<proteinExistence type="predicted"/>
<dbReference type="Gene3D" id="3.40.1440.10">
    <property type="entry name" value="GIY-YIG endonuclease"/>
    <property type="match status" value="1"/>
</dbReference>
<evidence type="ECO:0000313" key="3">
    <source>
        <dbReference type="Proteomes" id="UP001201449"/>
    </source>
</evidence>
<sequence>MEKYFAYVIKSVHHEYFYKGHCKDLEVRLRQHNAGMTKSIRPFMPFVIVYYEEYGTLSEAVKREKYFKSSRGRAFLKNKLSGPVVQCPPG</sequence>
<accession>A0ABS9BTF8</accession>
<dbReference type="RefSeq" id="WP_234861354.1">
    <property type="nucleotide sequence ID" value="NZ_JAKEVZ010000006.1"/>
</dbReference>
<dbReference type="PROSITE" id="PS50164">
    <property type="entry name" value="GIY_YIG"/>
    <property type="match status" value="1"/>
</dbReference>
<evidence type="ECO:0000259" key="1">
    <source>
        <dbReference type="PROSITE" id="PS50164"/>
    </source>
</evidence>
<keyword evidence="3" id="KW-1185">Reference proteome</keyword>
<dbReference type="SUPFAM" id="SSF82771">
    <property type="entry name" value="GIY-YIG endonuclease"/>
    <property type="match status" value="1"/>
</dbReference>
<dbReference type="InterPro" id="IPR000305">
    <property type="entry name" value="GIY-YIG_endonuc"/>
</dbReference>
<reference evidence="2 3" key="1">
    <citation type="submission" date="2022-01" db="EMBL/GenBank/DDBJ databases">
        <title>Mariniradius saccharolyticus sp. nov., isolated from sediment of a river.</title>
        <authorList>
            <person name="Liu H."/>
        </authorList>
    </citation>
    <scope>NUCLEOTIDE SEQUENCE [LARGE SCALE GENOMIC DNA]</scope>
    <source>
        <strain evidence="2 3">RY-2</strain>
    </source>
</reference>
<feature type="domain" description="GIY-YIG" evidence="1">
    <location>
        <begin position="2"/>
        <end position="79"/>
    </location>
</feature>
<dbReference type="InterPro" id="IPR035901">
    <property type="entry name" value="GIY-YIG_endonuc_sf"/>
</dbReference>